<dbReference type="EMBL" id="CAXKWB010003424">
    <property type="protein sequence ID" value="CAL4069174.1"/>
    <property type="molecule type" value="Genomic_DNA"/>
</dbReference>
<dbReference type="InterPro" id="IPR040854">
    <property type="entry name" value="ZSWIM9"/>
</dbReference>
<protein>
    <recommendedName>
        <fullName evidence="2">ZSWIM3 N-terminal domain-containing protein</fullName>
    </recommendedName>
</protein>
<keyword evidence="1" id="KW-0175">Coiled coil</keyword>
<proteinExistence type="predicted"/>
<dbReference type="Proteomes" id="UP001497623">
    <property type="component" value="Unassembled WGS sequence"/>
</dbReference>
<dbReference type="Pfam" id="PF21599">
    <property type="entry name" value="ZSWIM3_N"/>
    <property type="match status" value="1"/>
</dbReference>
<evidence type="ECO:0000259" key="2">
    <source>
        <dbReference type="Pfam" id="PF21599"/>
    </source>
</evidence>
<evidence type="ECO:0000313" key="3">
    <source>
        <dbReference type="EMBL" id="CAL4069174.1"/>
    </source>
</evidence>
<evidence type="ECO:0000313" key="4">
    <source>
        <dbReference type="Proteomes" id="UP001497623"/>
    </source>
</evidence>
<evidence type="ECO:0000256" key="1">
    <source>
        <dbReference type="SAM" id="Coils"/>
    </source>
</evidence>
<feature type="domain" description="ZSWIM3 N-terminal" evidence="2">
    <location>
        <begin position="5"/>
        <end position="111"/>
    </location>
</feature>
<keyword evidence="4" id="KW-1185">Reference proteome</keyword>
<dbReference type="AlphaFoldDB" id="A0AAV2Q618"/>
<sequence>MVKLRVGSKFHTFDELSRCLDEFQKVEQVQLWARDSRTIVAAAKRTRRKSLNPALVYAERTYFCVFGGRNTTKTQTSTSASTGGCPFKVRLSTSLDGQALVVKEICHKHNHEPGKKLHQEPRHLYKKNTNRWYRGSAIIEEPEVVISDTRNMLQIPDPTVHTLDQNEVNILGISEDVEPDSQVQSKVVKTSIPVNVSTLDSEAGDNDYDENLVPMDSQWQLGLTNTNKLIQNYGKIQNRRDSQWHLGLTHANKLIHNYGKIQNQTDSNTSSLTNKQQSRFISDYNENSANHEKATEEGNEEKEYQVNHIIDYVNKQQQQIRLQLIQLLQQQHEQRQQIQQQQLQQQQMQQQQLRQQLAEAIQLDLSDHIGNLNHLRSPELSSSYNQLESLKHSIEQYPYLFPSSILHRLRSNSVIKSIPSSSSTLYVKQENSNLKEEPIYDVEEIDDPLAVDIEAQEINNVILPGVSAATKSAGYIPSVAPHFSSSPFLAKKEKRNLKDEPIEIVEEEVDDLLGVGFKTQELNSEIPLCLSSKTSPSVNIFSGSSATSSTLTSPSQLNKEKNILKDEPIDIVEEDIDDHLGVSINRGGNKIYISCLPT</sequence>
<dbReference type="PANTHER" id="PTHR47086:SF4">
    <property type="entry name" value="BTB DOMAIN-CONTAINING PROTEIN"/>
    <property type="match status" value="1"/>
</dbReference>
<gene>
    <name evidence="3" type="ORF">MNOR_LOCUS7675</name>
</gene>
<dbReference type="InterPro" id="IPR048325">
    <property type="entry name" value="ZSWIM3_N"/>
</dbReference>
<reference evidence="3 4" key="1">
    <citation type="submission" date="2024-05" db="EMBL/GenBank/DDBJ databases">
        <authorList>
            <person name="Wallberg A."/>
        </authorList>
    </citation>
    <scope>NUCLEOTIDE SEQUENCE [LARGE SCALE GENOMIC DNA]</scope>
</reference>
<comment type="caution">
    <text evidence="3">The sequence shown here is derived from an EMBL/GenBank/DDBJ whole genome shotgun (WGS) entry which is preliminary data.</text>
</comment>
<accession>A0AAV2Q618</accession>
<feature type="coiled-coil region" evidence="1">
    <location>
        <begin position="324"/>
        <end position="363"/>
    </location>
</feature>
<name>A0AAV2Q618_MEGNR</name>
<organism evidence="3 4">
    <name type="scientific">Meganyctiphanes norvegica</name>
    <name type="common">Northern krill</name>
    <name type="synonym">Thysanopoda norvegica</name>
    <dbReference type="NCBI Taxonomy" id="48144"/>
    <lineage>
        <taxon>Eukaryota</taxon>
        <taxon>Metazoa</taxon>
        <taxon>Ecdysozoa</taxon>
        <taxon>Arthropoda</taxon>
        <taxon>Crustacea</taxon>
        <taxon>Multicrustacea</taxon>
        <taxon>Malacostraca</taxon>
        <taxon>Eumalacostraca</taxon>
        <taxon>Eucarida</taxon>
        <taxon>Euphausiacea</taxon>
        <taxon>Euphausiidae</taxon>
        <taxon>Meganyctiphanes</taxon>
    </lineage>
</organism>
<dbReference type="PANTHER" id="PTHR47086">
    <property type="entry name" value="BTB DOMAIN-CONTAINING PROTEIN"/>
    <property type="match status" value="1"/>
</dbReference>